<reference evidence="2 3" key="1">
    <citation type="journal article" date="2007" name="Appl. Environ. Microbiol.">
        <title>Genome sequence of the cellulolytic gliding bacterium Cytophaga hutchinsonii.</title>
        <authorList>
            <person name="Xie G."/>
            <person name="Bruce D.C."/>
            <person name="Challacombe J.F."/>
            <person name="Chertkov O."/>
            <person name="Detter J.C."/>
            <person name="Gilna P."/>
            <person name="Han C.S."/>
            <person name="Lucas S."/>
            <person name="Misra M."/>
            <person name="Myers G.L."/>
            <person name="Richardson P."/>
            <person name="Tapia R."/>
            <person name="Thayer N."/>
            <person name="Thompson L.S."/>
            <person name="Brettin T.S."/>
            <person name="Henrissat B."/>
            <person name="Wilson D.B."/>
            <person name="McBride M.J."/>
        </authorList>
    </citation>
    <scope>NUCLEOTIDE SEQUENCE [LARGE SCALE GENOMIC DNA]</scope>
    <source>
        <strain evidence="3">ATCC 33406 / DSM 1761 / CIP 103989 / NBRC 15051 / NCIMB 9469 / D465</strain>
    </source>
</reference>
<keyword evidence="3" id="KW-1185">Reference proteome</keyword>
<keyword evidence="1" id="KW-0812">Transmembrane</keyword>
<proteinExistence type="predicted"/>
<feature type="transmembrane region" description="Helical" evidence="1">
    <location>
        <begin position="20"/>
        <end position="37"/>
    </location>
</feature>
<dbReference type="GO" id="GO:0016798">
    <property type="term" value="F:hydrolase activity, acting on glycosyl bonds"/>
    <property type="evidence" value="ECO:0007669"/>
    <property type="project" value="UniProtKB-KW"/>
</dbReference>
<dbReference type="Proteomes" id="UP000001822">
    <property type="component" value="Chromosome"/>
</dbReference>
<gene>
    <name evidence="2" type="ordered locus">CHU_0834</name>
</gene>
<dbReference type="AlphaFoldDB" id="A0A6N4SPC0"/>
<accession>A0A6N4SPC0</accession>
<protein>
    <submittedName>
        <fullName evidence="2">CHU large protein</fullName>
        <ecNumber evidence="2">3.2.1.-</ecNumber>
    </submittedName>
</protein>
<keyword evidence="1" id="KW-1133">Transmembrane helix</keyword>
<dbReference type="EC" id="3.2.1.-" evidence="2"/>
<evidence type="ECO:0000313" key="2">
    <source>
        <dbReference type="EMBL" id="ABG58120.1"/>
    </source>
</evidence>
<evidence type="ECO:0000256" key="1">
    <source>
        <dbReference type="SAM" id="Phobius"/>
    </source>
</evidence>
<dbReference type="RefSeq" id="WP_011584236.1">
    <property type="nucleotide sequence ID" value="NZ_FPJX01000001.1"/>
</dbReference>
<dbReference type="NCBIfam" id="TIGR04183">
    <property type="entry name" value="Por_Secre_tail"/>
    <property type="match status" value="1"/>
</dbReference>
<keyword evidence="2" id="KW-0326">Glycosidase</keyword>
<sequence>MQFYKSLNTSIFSTGRYTSVFMTFFVTLMCYSLQMTYTEAKTTSTTAAGAWADATKWSAGLPADGDVVIINHVMDFTNVNINIGANTTYTFAPGSNGSSIPLSLGMSSSTAVLNINANVSFAGGINLNGGTINVYEGATLTVTNQINQAGTKINVEAGGNFNVTGSYINNGGDIHVDGLVTISGTYDGQNATATVTGSGDITTTGHMKGLNGSTIFGIINPDCGGPCSGRNLCGRTVSSLPRAATYCTSGAAVVLTASFSSGSSPTYQWQSSLTNTEAGFSNILVNGNSNTYSATPGVTTYYRVKITIGGCTSVTPVSLVTISTCSKTWLGGTSGTETNWATATNWSPAGVPAATDDVTIPVLPVNKPVISGSVNVKSITIDLGSSLTLAANSTLNSYGNIVNNGTFTSVPTAAVAFKGSTLQTIYGIPSLHKVSVDNTQGISILTALTVNGTLTLTNGAVATNSNLTLNFDNGGNIAYNPADAGSITGEITGRRDGLVRTHYIASPFSSSTSGQVGATTPLYYNNYWKMYSRDFTTQGWVAVTNTTTPLTQGTGFSVAFSNTSSLILTGSYSHTFTLPATNYSNAAAGKYILIGNPYPSTLDWTSAGFTKTNVGGAIYLWSGASSQTSSWVANVGTGPNGSQYIGPMQAFLVATTGTGGNSSVAINNTARLSTQNPSYARVASDEIVRIKITTENPDLWDDAVVRFNENATSEFDAEFDAYKIINQGFVPSVYTTSGTNNYSIHSVSDAAALPTIPVTVKLPSDGNYTLSVSKSDPSAEYVLIDKKLGTENLLSGPSYVFSGLVSDDANRFELQLRTSVTTGTHTANAASGLQIHSSSKGFVIQTSQFNGSTANIEILDVTGKVVKVLSGKNISDNTTFIPLDLAEGAYIVKVNIDHNVFAQMISLVK</sequence>
<dbReference type="KEGG" id="chu:CHU_0834"/>
<dbReference type="OrthoDB" id="951130at2"/>
<dbReference type="InterPro" id="IPR026444">
    <property type="entry name" value="Secre_tail"/>
</dbReference>
<organism evidence="2 3">
    <name type="scientific">Cytophaga hutchinsonii (strain ATCC 33406 / DSM 1761 / CIP 103989 / NBRC 15051 / NCIMB 9469 / D465)</name>
    <dbReference type="NCBI Taxonomy" id="269798"/>
    <lineage>
        <taxon>Bacteria</taxon>
        <taxon>Pseudomonadati</taxon>
        <taxon>Bacteroidota</taxon>
        <taxon>Cytophagia</taxon>
        <taxon>Cytophagales</taxon>
        <taxon>Cytophagaceae</taxon>
        <taxon>Cytophaga</taxon>
    </lineage>
</organism>
<keyword evidence="2" id="KW-0378">Hydrolase</keyword>
<dbReference type="EMBL" id="CP000383">
    <property type="protein sequence ID" value="ABG58120.1"/>
    <property type="molecule type" value="Genomic_DNA"/>
</dbReference>
<keyword evidence="1" id="KW-0472">Membrane</keyword>
<name>A0A6N4SPC0_CYTH3</name>
<evidence type="ECO:0000313" key="3">
    <source>
        <dbReference type="Proteomes" id="UP000001822"/>
    </source>
</evidence>